<comment type="caution">
    <text evidence="1">The sequence shown here is derived from an EMBL/GenBank/DDBJ whole genome shotgun (WGS) entry which is preliminary data.</text>
</comment>
<protein>
    <submittedName>
        <fullName evidence="1">Uncharacterized protein</fullName>
    </submittedName>
</protein>
<name>X1FVE1_9ZZZZ</name>
<organism evidence="1">
    <name type="scientific">marine sediment metagenome</name>
    <dbReference type="NCBI Taxonomy" id="412755"/>
    <lineage>
        <taxon>unclassified sequences</taxon>
        <taxon>metagenomes</taxon>
        <taxon>ecological metagenomes</taxon>
    </lineage>
</organism>
<gene>
    <name evidence="1" type="ORF">S03H2_35521</name>
</gene>
<accession>X1FVE1</accession>
<evidence type="ECO:0000313" key="1">
    <source>
        <dbReference type="EMBL" id="GAH48952.1"/>
    </source>
</evidence>
<sequence>MTKEQEKEYLSLLGLLRRVTSETKSLVASDNNRLTFATGLGLKFFRHSASIFYLSRGTIIKDFAVGEVNCIDFGSINAVARAVFEAFLTFHHVFAACQTDQVRYLRYWSWLLSGLCERQKAPAPAPEYQEKLEIERKDIKELHKKLGSNSEFIQLSKKQRANIMKGRWRLCSWKEMTRDAGLDEFHASTMYAYLCGYAHSDSLSVSQINYA</sequence>
<reference evidence="1" key="1">
    <citation type="journal article" date="2014" name="Front. Microbiol.">
        <title>High frequency of phylogenetically diverse reductive dehalogenase-homologous genes in deep subseafloor sedimentary metagenomes.</title>
        <authorList>
            <person name="Kawai M."/>
            <person name="Futagami T."/>
            <person name="Toyoda A."/>
            <person name="Takaki Y."/>
            <person name="Nishi S."/>
            <person name="Hori S."/>
            <person name="Arai W."/>
            <person name="Tsubouchi T."/>
            <person name="Morono Y."/>
            <person name="Uchiyama I."/>
            <person name="Ito T."/>
            <person name="Fujiyama A."/>
            <person name="Inagaki F."/>
            <person name="Takami H."/>
        </authorList>
    </citation>
    <scope>NUCLEOTIDE SEQUENCE</scope>
    <source>
        <strain evidence="1">Expedition CK06-06</strain>
    </source>
</reference>
<dbReference type="InterPro" id="IPR043733">
    <property type="entry name" value="DUF5677"/>
</dbReference>
<feature type="non-terminal residue" evidence="1">
    <location>
        <position position="211"/>
    </location>
</feature>
<dbReference type="Pfam" id="PF18928">
    <property type="entry name" value="DUF5677"/>
    <property type="match status" value="1"/>
</dbReference>
<dbReference type="EMBL" id="BARU01021736">
    <property type="protein sequence ID" value="GAH48952.1"/>
    <property type="molecule type" value="Genomic_DNA"/>
</dbReference>
<dbReference type="AlphaFoldDB" id="X1FVE1"/>
<proteinExistence type="predicted"/>